<accession>A0A8J3QC60</accession>
<dbReference type="EMBL" id="BONY01000041">
    <property type="protein sequence ID" value="GIH07891.1"/>
    <property type="molecule type" value="Genomic_DNA"/>
</dbReference>
<dbReference type="SUPFAM" id="SSF52218">
    <property type="entry name" value="Flavoproteins"/>
    <property type="match status" value="1"/>
</dbReference>
<dbReference type="PROSITE" id="PS00201">
    <property type="entry name" value="FLAVODOXIN"/>
    <property type="match status" value="1"/>
</dbReference>
<organism evidence="2 3">
    <name type="scientific">Rhizocola hellebori</name>
    <dbReference type="NCBI Taxonomy" id="1392758"/>
    <lineage>
        <taxon>Bacteria</taxon>
        <taxon>Bacillati</taxon>
        <taxon>Actinomycetota</taxon>
        <taxon>Actinomycetes</taxon>
        <taxon>Micromonosporales</taxon>
        <taxon>Micromonosporaceae</taxon>
        <taxon>Rhizocola</taxon>
    </lineage>
</organism>
<dbReference type="InterPro" id="IPR001226">
    <property type="entry name" value="Flavodoxin_CS"/>
</dbReference>
<dbReference type="AlphaFoldDB" id="A0A8J3QC60"/>
<name>A0A8J3QC60_9ACTN</name>
<evidence type="ECO:0000313" key="3">
    <source>
        <dbReference type="Proteomes" id="UP000612899"/>
    </source>
</evidence>
<sequence>MTALIIYESMFGNTRRIAEAIADGLAPHQRVELREVGQAPIPLPADLDLLIIGAPTHALGMSRPNTRQSAAQQATAGLVSAGIGVREWLDRLLPGSHLVPAAAFDTKFGKPSWLPGSAARGIAKRLKRLGHLRAAMPKSFYVTATKGPLAEGELTRAREWGDLLGQTHPAGHYFTPLG</sequence>
<reference evidence="2" key="1">
    <citation type="submission" date="2021-01" db="EMBL/GenBank/DDBJ databases">
        <title>Whole genome shotgun sequence of Rhizocola hellebori NBRC 109834.</title>
        <authorList>
            <person name="Komaki H."/>
            <person name="Tamura T."/>
        </authorList>
    </citation>
    <scope>NUCLEOTIDE SEQUENCE</scope>
    <source>
        <strain evidence="2">NBRC 109834</strain>
    </source>
</reference>
<keyword evidence="3" id="KW-1185">Reference proteome</keyword>
<dbReference type="InterPro" id="IPR029039">
    <property type="entry name" value="Flavoprotein-like_sf"/>
</dbReference>
<feature type="domain" description="Flavodoxin-like" evidence="1">
    <location>
        <begin position="3"/>
        <end position="165"/>
    </location>
</feature>
<dbReference type="RefSeq" id="WP_203911659.1">
    <property type="nucleotide sequence ID" value="NZ_BONY01000041.1"/>
</dbReference>
<dbReference type="GO" id="GO:0009055">
    <property type="term" value="F:electron transfer activity"/>
    <property type="evidence" value="ECO:0007669"/>
    <property type="project" value="InterPro"/>
</dbReference>
<dbReference type="Gene3D" id="3.40.50.360">
    <property type="match status" value="1"/>
</dbReference>
<dbReference type="InterPro" id="IPR008254">
    <property type="entry name" value="Flavodoxin/NO_synth"/>
</dbReference>
<comment type="caution">
    <text evidence="2">The sequence shown here is derived from an EMBL/GenBank/DDBJ whole genome shotgun (WGS) entry which is preliminary data.</text>
</comment>
<proteinExistence type="predicted"/>
<evidence type="ECO:0000313" key="2">
    <source>
        <dbReference type="EMBL" id="GIH07891.1"/>
    </source>
</evidence>
<dbReference type="PROSITE" id="PS50902">
    <property type="entry name" value="FLAVODOXIN_LIKE"/>
    <property type="match status" value="1"/>
</dbReference>
<gene>
    <name evidence="2" type="ORF">Rhe02_59580</name>
</gene>
<protein>
    <submittedName>
        <fullName evidence="2">Flavodoxin</fullName>
    </submittedName>
</protein>
<dbReference type="GO" id="GO:0010181">
    <property type="term" value="F:FMN binding"/>
    <property type="evidence" value="ECO:0007669"/>
    <property type="project" value="InterPro"/>
</dbReference>
<dbReference type="Proteomes" id="UP000612899">
    <property type="component" value="Unassembled WGS sequence"/>
</dbReference>
<evidence type="ECO:0000259" key="1">
    <source>
        <dbReference type="PROSITE" id="PS50902"/>
    </source>
</evidence>